<dbReference type="InterPro" id="IPR026960">
    <property type="entry name" value="RVT-Znf"/>
</dbReference>
<gene>
    <name evidence="4" type="ORF">FSB_LOCUS5342</name>
</gene>
<dbReference type="PANTHER" id="PTHR33116">
    <property type="entry name" value="REVERSE TRANSCRIPTASE ZINC-BINDING DOMAIN-CONTAINING PROTEIN-RELATED-RELATED"/>
    <property type="match status" value="1"/>
</dbReference>
<feature type="domain" description="Reverse transcriptase zinc-binding" evidence="3">
    <location>
        <begin position="1338"/>
        <end position="1421"/>
    </location>
</feature>
<dbReference type="Gene3D" id="3.60.10.10">
    <property type="entry name" value="Endonuclease/exonuclease/phosphatase"/>
    <property type="match status" value="1"/>
</dbReference>
<evidence type="ECO:0000259" key="2">
    <source>
        <dbReference type="Pfam" id="PF00078"/>
    </source>
</evidence>
<evidence type="ECO:0000259" key="3">
    <source>
        <dbReference type="Pfam" id="PF13966"/>
    </source>
</evidence>
<name>A0A2N9ES16_FAGSY</name>
<dbReference type="InterPro" id="IPR043502">
    <property type="entry name" value="DNA/RNA_pol_sf"/>
</dbReference>
<dbReference type="InterPro" id="IPR000477">
    <property type="entry name" value="RT_dom"/>
</dbReference>
<dbReference type="Pfam" id="PF13966">
    <property type="entry name" value="zf-RVT"/>
    <property type="match status" value="1"/>
</dbReference>
<dbReference type="SUPFAM" id="SSF56219">
    <property type="entry name" value="DNase I-like"/>
    <property type="match status" value="1"/>
</dbReference>
<proteinExistence type="predicted"/>
<sequence>MPSSSILPTPKPRTLTTHSHTQGRHASKRVLKHSFRVGAKSFFLVFDGGHTAPYHIIEKRGKFVGYFWLGLDNLRWVLQTWGLLQQSAELKGFFHFKRTEYSTLEFSCLQNQRGRFVELCEYHGGAQRGGIRVPEGYLGKGWHRFAEELNSFFLGKQPPVEFKEGRSRNGKMIPNRKLLDSYDLPAKISHPAGIVTSTNFENSNLLPLVTLDPDAIRPTRKCEFEWNPRVKTLRITKGVEGKRIVEWVGLKYKAQGLIQRDNGLFPQAQDLLEGSSERMRIDRSPTQVDDAVPAQFQTQAEIQVEIEPTSIQASLKDPVLTSDIDAAAGEASRGQAVMVVDHQGALELVTPEPLSPIATQELEFQDSRLGSGMRVSGLQLSLLETMTSEEFGSPLSCTPLNILAPSVAPPLLQSCEDEALANPSKWVSQQMNYFRKQVGVSISGHELECMALLIRIDKDRQLLKRPTTSRKSAHKGLRKLRNLSSLVNYEVKSLWGSPYSDWVALDAVNTAGGVLLMWDKRMVEQVDVVKGKFSVSCLWKGLVDGFDWACSGVYGPHIDGERLELWDELSSVRHRWASPWCAIGDFNIIRVPGERWGYSGFCLAMVAFSDWIDNLQLVDLPLLKLLPRLVSDHHPIMVKTGGMARVLFLASKLKALKEDLRHWNKETFGDVHYRKNYQMREVLRLDVKEDLDGLSDEEVLLREEHKCEAVRLAHLEETSWRQKHNYVNGLEVDGVFYEEKEEVKQQIMQFYSSLYQENEPWWPVVDGLPFASIGAAARAHLKRPFELEEVVQVLKDVQGDKALRLDGYTMAFFQMCWSVLEKDVMDFFGEVYTYCKFEKSLNTTFLSLIPKKVDATNIRDFRPISLIGSIYKLLSKVLANCLKLVLDKVKSESQNSFVGGCQILDPVLIANECLDSQLKSGILGLICKLDIEKAYDHVNWDCLFFILDRMGFGQKWIRWMKACVSTVRYSVIVNGSPTGFFDSTRGLRQGDPLSPLLFLVIMEVLSRMLGRTEERGFIRGFQVGLRVNMHKSEMVLVGEVSDLPRLATLLSCKIGSIPLNYIGMPLGALHKAFAMWDPILEKVEHCLVGWKKLYLSKGGRLTLLKSTLSSMPTYFMFLFPIPIKVARRIELLQQNFLWDGLGDSHSYHLVAWNKICSPLAHGGLGIRPLHLFNRALLGKWLWRFSREDNLLWKWVVVAKYGVEGGGWITKPSRDRHGCGLWKSIMMVWDDFWRYTSFEVGLGSKVLFWHDKWCTELPLKDVYLVLFACSNNKDAFIASLFEEPSAGRSRVWNISFCRDFNDWEMDLVESFFHLLHSHAPISTEADKLTWVLNSFGLFDTHSFCLALRASTALDFSWKNVWRVKAPRRVVFFVWTAAWGRLLTCDNLMRRGFVMAGWCCMCKRSGESVNHLLLHCNVARELWNFFLGTYGVSWVFPETVKDFLAGWHNWWGWKSSKIWNFITHCIMWNIWRERNGCIFEDQEHSVGKIIELIMGSLYDWSTAWNLCSLSSHV</sequence>
<accession>A0A2N9ES16</accession>
<evidence type="ECO:0000313" key="4">
    <source>
        <dbReference type="EMBL" id="SPC77460.1"/>
    </source>
</evidence>
<dbReference type="CDD" id="cd01650">
    <property type="entry name" value="RT_nLTR_like"/>
    <property type="match status" value="1"/>
</dbReference>
<protein>
    <recommendedName>
        <fullName evidence="5">Reverse transcriptase domain-containing protein</fullName>
    </recommendedName>
</protein>
<dbReference type="PANTHER" id="PTHR33116:SF78">
    <property type="entry name" value="OS12G0587133 PROTEIN"/>
    <property type="match status" value="1"/>
</dbReference>
<feature type="domain" description="Reverse transcriptase" evidence="2">
    <location>
        <begin position="849"/>
        <end position="1009"/>
    </location>
</feature>
<evidence type="ECO:0008006" key="5">
    <source>
        <dbReference type="Google" id="ProtNLM"/>
    </source>
</evidence>
<evidence type="ECO:0000256" key="1">
    <source>
        <dbReference type="SAM" id="MobiDB-lite"/>
    </source>
</evidence>
<organism evidence="4">
    <name type="scientific">Fagus sylvatica</name>
    <name type="common">Beechnut</name>
    <dbReference type="NCBI Taxonomy" id="28930"/>
    <lineage>
        <taxon>Eukaryota</taxon>
        <taxon>Viridiplantae</taxon>
        <taxon>Streptophyta</taxon>
        <taxon>Embryophyta</taxon>
        <taxon>Tracheophyta</taxon>
        <taxon>Spermatophyta</taxon>
        <taxon>Magnoliopsida</taxon>
        <taxon>eudicotyledons</taxon>
        <taxon>Gunneridae</taxon>
        <taxon>Pentapetalae</taxon>
        <taxon>rosids</taxon>
        <taxon>fabids</taxon>
        <taxon>Fagales</taxon>
        <taxon>Fagaceae</taxon>
        <taxon>Fagus</taxon>
    </lineage>
</organism>
<reference evidence="4" key="1">
    <citation type="submission" date="2018-02" db="EMBL/GenBank/DDBJ databases">
        <authorList>
            <person name="Cohen D.B."/>
            <person name="Kent A.D."/>
        </authorList>
    </citation>
    <scope>NUCLEOTIDE SEQUENCE</scope>
</reference>
<dbReference type="InterPro" id="IPR036691">
    <property type="entry name" value="Endo/exonu/phosph_ase_sf"/>
</dbReference>
<dbReference type="EMBL" id="OIVN01000273">
    <property type="protein sequence ID" value="SPC77460.1"/>
    <property type="molecule type" value="Genomic_DNA"/>
</dbReference>
<dbReference type="Pfam" id="PF00078">
    <property type="entry name" value="RVT_1"/>
    <property type="match status" value="1"/>
</dbReference>
<dbReference type="SUPFAM" id="SSF56672">
    <property type="entry name" value="DNA/RNA polymerases"/>
    <property type="match status" value="1"/>
</dbReference>
<feature type="region of interest" description="Disordered" evidence="1">
    <location>
        <begin position="1"/>
        <end position="24"/>
    </location>
</feature>